<evidence type="ECO:0000256" key="4">
    <source>
        <dbReference type="ARBA" id="ARBA00022679"/>
    </source>
</evidence>
<feature type="domain" description="Wax synthase" evidence="9">
    <location>
        <begin position="235"/>
        <end position="322"/>
    </location>
</feature>
<sequence>MGRYPWTEVFLLELLRILVFYPTRHRVYRLLILAAMIYLAAQIYLTPEVTDPLSITYTVGGTIPLAFAYAAHVLYGQGPFPDHWRRVRDEVHAEADADRLDNLPSNFSFVKKLWWMLDLAYSIRMIGWVQEPRDSLPSRPPPSRQTFFWKTFLKLIVNLAIVDLTTIVFAQSPAFDSRVHDPSDGPETYLAAVPLPHRAPYILALALMMACGFSAVHNLMALTCVGIGRSSPTLWPDIGGRWEDSYTLRKFWGRTWHQRMRLTVAGLGKLVANKTLKFPRGTKRSSYVQLYLAFFLSGIFHFAGDFMYEKRFVSRSFKFFLLQAVAITFEDFVLSLAKRYLPQSGIESKLRDAGWSWLEVVVRVVGYCWVILWFCLTVPVWMDESSAAGFGIANRGPIAQFLMDTWKKRV</sequence>
<dbReference type="PANTHER" id="PTHR31595:SF57">
    <property type="entry name" value="OS04G0481900 PROTEIN"/>
    <property type="match status" value="1"/>
</dbReference>
<feature type="transmembrane region" description="Helical" evidence="8">
    <location>
        <begin position="201"/>
        <end position="225"/>
    </location>
</feature>
<dbReference type="OrthoDB" id="1077582at2759"/>
<evidence type="ECO:0000256" key="5">
    <source>
        <dbReference type="ARBA" id="ARBA00022692"/>
    </source>
</evidence>
<dbReference type="InterPro" id="IPR032805">
    <property type="entry name" value="Wax_synthase_dom"/>
</dbReference>
<dbReference type="Pfam" id="PF13813">
    <property type="entry name" value="MBOAT_2"/>
    <property type="match status" value="1"/>
</dbReference>
<dbReference type="InterPro" id="IPR044851">
    <property type="entry name" value="Wax_synthase"/>
</dbReference>
<evidence type="ECO:0000256" key="3">
    <source>
        <dbReference type="ARBA" id="ARBA00007282"/>
    </source>
</evidence>
<feature type="transmembrane region" description="Helical" evidence="8">
    <location>
        <begin position="151"/>
        <end position="170"/>
    </location>
</feature>
<evidence type="ECO:0000256" key="7">
    <source>
        <dbReference type="ARBA" id="ARBA00023136"/>
    </source>
</evidence>
<reference evidence="10" key="1">
    <citation type="journal article" date="2020" name="Nat. Commun.">
        <title>Large-scale genome sequencing of mycorrhizal fungi provides insights into the early evolution of symbiotic traits.</title>
        <authorList>
            <person name="Miyauchi S."/>
            <person name="Kiss E."/>
            <person name="Kuo A."/>
            <person name="Drula E."/>
            <person name="Kohler A."/>
            <person name="Sanchez-Garcia M."/>
            <person name="Morin E."/>
            <person name="Andreopoulos B."/>
            <person name="Barry K.W."/>
            <person name="Bonito G."/>
            <person name="Buee M."/>
            <person name="Carver A."/>
            <person name="Chen C."/>
            <person name="Cichocki N."/>
            <person name="Clum A."/>
            <person name="Culley D."/>
            <person name="Crous P.W."/>
            <person name="Fauchery L."/>
            <person name="Girlanda M."/>
            <person name="Hayes R.D."/>
            <person name="Keri Z."/>
            <person name="LaButti K."/>
            <person name="Lipzen A."/>
            <person name="Lombard V."/>
            <person name="Magnuson J."/>
            <person name="Maillard F."/>
            <person name="Murat C."/>
            <person name="Nolan M."/>
            <person name="Ohm R.A."/>
            <person name="Pangilinan J."/>
            <person name="Pereira M.F."/>
            <person name="Perotto S."/>
            <person name="Peter M."/>
            <person name="Pfister S."/>
            <person name="Riley R."/>
            <person name="Sitrit Y."/>
            <person name="Stielow J.B."/>
            <person name="Szollosi G."/>
            <person name="Zifcakova L."/>
            <person name="Stursova M."/>
            <person name="Spatafora J.W."/>
            <person name="Tedersoo L."/>
            <person name="Vaario L.M."/>
            <person name="Yamada A."/>
            <person name="Yan M."/>
            <person name="Wang P."/>
            <person name="Xu J."/>
            <person name="Bruns T."/>
            <person name="Baldrian P."/>
            <person name="Vilgalys R."/>
            <person name="Dunand C."/>
            <person name="Henrissat B."/>
            <person name="Grigoriev I.V."/>
            <person name="Hibbett D."/>
            <person name="Nagy L.G."/>
            <person name="Martin F.M."/>
        </authorList>
    </citation>
    <scope>NUCLEOTIDE SEQUENCE</scope>
    <source>
        <strain evidence="10">UH-Tt-Lm1</strain>
    </source>
</reference>
<keyword evidence="11" id="KW-1185">Reference proteome</keyword>
<accession>A0A9P6H299</accession>
<feature type="transmembrane region" description="Helical" evidence="8">
    <location>
        <begin position="27"/>
        <end position="45"/>
    </location>
</feature>
<evidence type="ECO:0000256" key="1">
    <source>
        <dbReference type="ARBA" id="ARBA00004141"/>
    </source>
</evidence>
<reference evidence="10" key="2">
    <citation type="submission" date="2020-11" db="EMBL/GenBank/DDBJ databases">
        <authorList>
            <consortium name="DOE Joint Genome Institute"/>
            <person name="Kuo A."/>
            <person name="Miyauchi S."/>
            <person name="Kiss E."/>
            <person name="Drula E."/>
            <person name="Kohler A."/>
            <person name="Sanchez-Garcia M."/>
            <person name="Andreopoulos B."/>
            <person name="Barry K.W."/>
            <person name="Bonito G."/>
            <person name="Buee M."/>
            <person name="Carver A."/>
            <person name="Chen C."/>
            <person name="Cichocki N."/>
            <person name="Clum A."/>
            <person name="Culley D."/>
            <person name="Crous P.W."/>
            <person name="Fauchery L."/>
            <person name="Girlanda M."/>
            <person name="Hayes R."/>
            <person name="Keri Z."/>
            <person name="Labutti K."/>
            <person name="Lipzen A."/>
            <person name="Lombard V."/>
            <person name="Magnuson J."/>
            <person name="Maillard F."/>
            <person name="Morin E."/>
            <person name="Murat C."/>
            <person name="Nolan M."/>
            <person name="Ohm R."/>
            <person name="Pangilinan J."/>
            <person name="Pereira M."/>
            <person name="Perotto S."/>
            <person name="Peter M."/>
            <person name="Riley R."/>
            <person name="Sitrit Y."/>
            <person name="Stielow B."/>
            <person name="Szollosi G."/>
            <person name="Zifcakova L."/>
            <person name="Stursova M."/>
            <person name="Spatafora J.W."/>
            <person name="Tedersoo L."/>
            <person name="Vaario L.-M."/>
            <person name="Yamada A."/>
            <person name="Yan M."/>
            <person name="Wang P."/>
            <person name="Xu J."/>
            <person name="Bruns T."/>
            <person name="Baldrian P."/>
            <person name="Vilgalys R."/>
            <person name="Henrissat B."/>
            <person name="Grigoriev I.V."/>
            <person name="Hibbett D."/>
            <person name="Nagy L.G."/>
            <person name="Martin F.M."/>
        </authorList>
    </citation>
    <scope>NUCLEOTIDE SEQUENCE</scope>
    <source>
        <strain evidence="10">UH-Tt-Lm1</strain>
    </source>
</reference>
<evidence type="ECO:0000256" key="6">
    <source>
        <dbReference type="ARBA" id="ARBA00022989"/>
    </source>
</evidence>
<comment type="pathway">
    <text evidence="2">Secondary metabolite biosynthesis.</text>
</comment>
<gene>
    <name evidence="10" type="ORF">BJ322DRAFT_1095747</name>
</gene>
<feature type="transmembrane region" description="Helical" evidence="8">
    <location>
        <begin position="57"/>
        <end position="75"/>
    </location>
</feature>
<dbReference type="GO" id="GO:0008374">
    <property type="term" value="F:O-acyltransferase activity"/>
    <property type="evidence" value="ECO:0007669"/>
    <property type="project" value="InterPro"/>
</dbReference>
<keyword evidence="5 8" id="KW-0812">Transmembrane</keyword>
<keyword evidence="6 8" id="KW-1133">Transmembrane helix</keyword>
<comment type="similarity">
    <text evidence="3">Belongs to the wax synthase family.</text>
</comment>
<feature type="transmembrane region" description="Helical" evidence="8">
    <location>
        <begin position="320"/>
        <end position="337"/>
    </location>
</feature>
<name>A0A9P6H299_9AGAM</name>
<dbReference type="GO" id="GO:0006629">
    <property type="term" value="P:lipid metabolic process"/>
    <property type="evidence" value="ECO:0007669"/>
    <property type="project" value="InterPro"/>
</dbReference>
<evidence type="ECO:0000256" key="8">
    <source>
        <dbReference type="SAM" id="Phobius"/>
    </source>
</evidence>
<organism evidence="10 11">
    <name type="scientific">Thelephora terrestris</name>
    <dbReference type="NCBI Taxonomy" id="56493"/>
    <lineage>
        <taxon>Eukaryota</taxon>
        <taxon>Fungi</taxon>
        <taxon>Dikarya</taxon>
        <taxon>Basidiomycota</taxon>
        <taxon>Agaricomycotina</taxon>
        <taxon>Agaricomycetes</taxon>
        <taxon>Thelephorales</taxon>
        <taxon>Thelephoraceae</taxon>
        <taxon>Thelephora</taxon>
    </lineage>
</organism>
<proteinExistence type="inferred from homology"/>
<feature type="transmembrane region" description="Helical" evidence="8">
    <location>
        <begin position="357"/>
        <end position="382"/>
    </location>
</feature>
<dbReference type="GO" id="GO:0016020">
    <property type="term" value="C:membrane"/>
    <property type="evidence" value="ECO:0007669"/>
    <property type="project" value="UniProtKB-SubCell"/>
</dbReference>
<keyword evidence="7 8" id="KW-0472">Membrane</keyword>
<dbReference type="Proteomes" id="UP000736335">
    <property type="component" value="Unassembled WGS sequence"/>
</dbReference>
<evidence type="ECO:0000313" key="10">
    <source>
        <dbReference type="EMBL" id="KAF9777635.1"/>
    </source>
</evidence>
<dbReference type="PANTHER" id="PTHR31595">
    <property type="entry name" value="LONG-CHAIN-ALCOHOL O-FATTY-ACYLTRANSFERASE 3-RELATED"/>
    <property type="match status" value="1"/>
</dbReference>
<comment type="subcellular location">
    <subcellularLocation>
        <location evidence="1">Membrane</location>
        <topology evidence="1">Multi-pass membrane protein</topology>
    </subcellularLocation>
</comment>
<evidence type="ECO:0000256" key="2">
    <source>
        <dbReference type="ARBA" id="ARBA00005179"/>
    </source>
</evidence>
<comment type="caution">
    <text evidence="10">The sequence shown here is derived from an EMBL/GenBank/DDBJ whole genome shotgun (WGS) entry which is preliminary data.</text>
</comment>
<dbReference type="EMBL" id="WIUZ02000030">
    <property type="protein sequence ID" value="KAF9777635.1"/>
    <property type="molecule type" value="Genomic_DNA"/>
</dbReference>
<evidence type="ECO:0000259" key="9">
    <source>
        <dbReference type="Pfam" id="PF13813"/>
    </source>
</evidence>
<feature type="transmembrane region" description="Helical" evidence="8">
    <location>
        <begin position="287"/>
        <end position="308"/>
    </location>
</feature>
<evidence type="ECO:0000313" key="11">
    <source>
        <dbReference type="Proteomes" id="UP000736335"/>
    </source>
</evidence>
<protein>
    <submittedName>
        <fullName evidence="10">Membrane bound O-acyl transferase family-domain-containing protein</fullName>
    </submittedName>
</protein>
<dbReference type="AlphaFoldDB" id="A0A9P6H299"/>
<keyword evidence="4 10" id="KW-0808">Transferase</keyword>